<dbReference type="GeneID" id="111243641"/>
<feature type="transmembrane region" description="Helical" evidence="4">
    <location>
        <begin position="321"/>
        <end position="339"/>
    </location>
</feature>
<dbReference type="EnsemblMetazoa" id="XM_022789488">
    <property type="protein sequence ID" value="XP_022645223"/>
    <property type="gene ID" value="LOC111243641"/>
</dbReference>
<dbReference type="Gene3D" id="1.20.1250.20">
    <property type="entry name" value="MFS general substrate transporter like domains"/>
    <property type="match status" value="2"/>
</dbReference>
<reference evidence="5" key="1">
    <citation type="submission" date="2021-01" db="UniProtKB">
        <authorList>
            <consortium name="EnsemblMetazoa"/>
        </authorList>
    </citation>
    <scope>IDENTIFICATION</scope>
</reference>
<sequence>MFGVRVSAGLVRWFQTINLHIAIFSLGRERRSRQPVTRMIIKRAPLWHSKQCVQRLSWHAFEVLKGCIFGLTGATLLDLSKIYLTSPRAMAYTITTRGIGSIIFCIFAGVILRYVNIQVVMIMSLLVASLCVALNPLLGQLTFCHIAMFFLGGTFGLIEVGSNGWIIGIWQEKSATVFQFFNFCFGLGGVVAPLVAEPFLSKVHSRHTVIETIVNGSIGNSLKILPSTADTTVYIPYLLLGSLIFVNTAFMIISYAFSRSNISPGNSTSSDSTCSRRSELIIVAAFSAYVFFIVSLEQTYVSMLAVYVVENERLDFSKSNSAYVSAVFWLFFTLSRVVSTFASLCMRPSSMLIVCHSICLLGATALIIAGKWSPIIVWISTGLMGAGVSPMFATSLSHVMQYILLSHTYMSLVMLCVSAGGMMSPILVGPYIEEEPFVFLYVNLTQAIIATFLMIFLVVFTRGIQIRPAMKKK</sequence>
<feature type="transmembrane region" description="Helical" evidence="4">
    <location>
        <begin position="375"/>
        <end position="397"/>
    </location>
</feature>
<dbReference type="Proteomes" id="UP000594260">
    <property type="component" value="Unplaced"/>
</dbReference>
<dbReference type="PANTHER" id="PTHR23121">
    <property type="entry name" value="SODIUM-DEPENDENT GLUCOSE TRANSPORTER 1"/>
    <property type="match status" value="1"/>
</dbReference>
<keyword evidence="6" id="KW-1185">Reference proteome</keyword>
<feature type="transmembrane region" description="Helical" evidence="4">
    <location>
        <begin position="438"/>
        <end position="464"/>
    </location>
</feature>
<feature type="transmembrane region" description="Helical" evidence="4">
    <location>
        <begin position="89"/>
        <end position="112"/>
    </location>
</feature>
<dbReference type="SUPFAM" id="SSF103473">
    <property type="entry name" value="MFS general substrate transporter"/>
    <property type="match status" value="1"/>
</dbReference>
<proteinExistence type="predicted"/>
<dbReference type="RefSeq" id="XP_022645223.1">
    <property type="nucleotide sequence ID" value="XM_022789488.1"/>
</dbReference>
<keyword evidence="2 4" id="KW-1133">Transmembrane helix</keyword>
<dbReference type="KEGG" id="vde:111243641"/>
<feature type="transmembrane region" description="Helical" evidence="4">
    <location>
        <begin position="351"/>
        <end position="369"/>
    </location>
</feature>
<protein>
    <recommendedName>
        <fullName evidence="7">Sodium-dependent glucose transporter 1</fullName>
    </recommendedName>
</protein>
<feature type="transmembrane region" description="Helical" evidence="4">
    <location>
        <begin position="278"/>
        <end position="301"/>
    </location>
</feature>
<feature type="transmembrane region" description="Helical" evidence="4">
    <location>
        <begin position="119"/>
        <end position="139"/>
    </location>
</feature>
<dbReference type="PANTHER" id="PTHR23121:SF10">
    <property type="entry name" value="MAJOR FACILITATOR SUPERFAMILY DOMAIN-CONTAINING PROTEIN 4A"/>
    <property type="match status" value="1"/>
</dbReference>
<evidence type="ECO:0000256" key="3">
    <source>
        <dbReference type="ARBA" id="ARBA00023136"/>
    </source>
</evidence>
<evidence type="ECO:0000256" key="4">
    <source>
        <dbReference type="SAM" id="Phobius"/>
    </source>
</evidence>
<feature type="transmembrane region" description="Helical" evidence="4">
    <location>
        <begin position="145"/>
        <end position="170"/>
    </location>
</feature>
<organism evidence="5 6">
    <name type="scientific">Varroa destructor</name>
    <name type="common">Honeybee mite</name>
    <dbReference type="NCBI Taxonomy" id="109461"/>
    <lineage>
        <taxon>Eukaryota</taxon>
        <taxon>Metazoa</taxon>
        <taxon>Ecdysozoa</taxon>
        <taxon>Arthropoda</taxon>
        <taxon>Chelicerata</taxon>
        <taxon>Arachnida</taxon>
        <taxon>Acari</taxon>
        <taxon>Parasitiformes</taxon>
        <taxon>Mesostigmata</taxon>
        <taxon>Gamasina</taxon>
        <taxon>Dermanyssoidea</taxon>
        <taxon>Varroidae</taxon>
        <taxon>Varroa</taxon>
    </lineage>
</organism>
<feature type="transmembrane region" description="Helical" evidence="4">
    <location>
        <begin position="234"/>
        <end position="257"/>
    </location>
</feature>
<keyword evidence="1 4" id="KW-0812">Transmembrane</keyword>
<evidence type="ECO:0008006" key="7">
    <source>
        <dbReference type="Google" id="ProtNLM"/>
    </source>
</evidence>
<evidence type="ECO:0000313" key="6">
    <source>
        <dbReference type="Proteomes" id="UP000594260"/>
    </source>
</evidence>
<feature type="transmembrane region" description="Helical" evidence="4">
    <location>
        <begin position="409"/>
        <end position="432"/>
    </location>
</feature>
<evidence type="ECO:0000256" key="2">
    <source>
        <dbReference type="ARBA" id="ARBA00022989"/>
    </source>
</evidence>
<dbReference type="OMA" id="NESNEMC"/>
<dbReference type="OrthoDB" id="6505948at2759"/>
<name>A0A7M7M969_VARDE</name>
<dbReference type="InterPro" id="IPR036259">
    <property type="entry name" value="MFS_trans_sf"/>
</dbReference>
<evidence type="ECO:0000256" key="1">
    <source>
        <dbReference type="ARBA" id="ARBA00022692"/>
    </source>
</evidence>
<feature type="transmembrane region" description="Helical" evidence="4">
    <location>
        <begin position="177"/>
        <end position="196"/>
    </location>
</feature>
<dbReference type="InParanoid" id="A0A7M7M969"/>
<dbReference type="AlphaFoldDB" id="A0A7M7M969"/>
<evidence type="ECO:0000313" key="5">
    <source>
        <dbReference type="EnsemblMetazoa" id="XP_022645223"/>
    </source>
</evidence>
<keyword evidence="3 4" id="KW-0472">Membrane</keyword>
<accession>A0A7M7M969</accession>